<gene>
    <name evidence="1" type="ORF">METZ01_LOCUS367646</name>
</gene>
<feature type="non-terminal residue" evidence="1">
    <location>
        <position position="70"/>
    </location>
</feature>
<dbReference type="InterPro" id="IPR046348">
    <property type="entry name" value="SIS_dom_sf"/>
</dbReference>
<dbReference type="Gene3D" id="3.40.50.10490">
    <property type="entry name" value="Glucose-6-phosphate isomerase like protein, domain 1"/>
    <property type="match status" value="1"/>
</dbReference>
<dbReference type="GO" id="GO:0097367">
    <property type="term" value="F:carbohydrate derivative binding"/>
    <property type="evidence" value="ECO:0007669"/>
    <property type="project" value="InterPro"/>
</dbReference>
<reference evidence="1" key="1">
    <citation type="submission" date="2018-05" db="EMBL/GenBank/DDBJ databases">
        <authorList>
            <person name="Lanie J.A."/>
            <person name="Ng W.-L."/>
            <person name="Kazmierczak K.M."/>
            <person name="Andrzejewski T.M."/>
            <person name="Davidsen T.M."/>
            <person name="Wayne K.J."/>
            <person name="Tettelin H."/>
            <person name="Glass J.I."/>
            <person name="Rusch D."/>
            <person name="Podicherti R."/>
            <person name="Tsui H.-C.T."/>
            <person name="Winkler M.E."/>
        </authorList>
    </citation>
    <scope>NUCLEOTIDE SEQUENCE</scope>
</reference>
<accession>A0A382SYZ8</accession>
<protein>
    <submittedName>
        <fullName evidence="1">Uncharacterized protein</fullName>
    </submittedName>
</protein>
<name>A0A382SYZ8_9ZZZZ</name>
<sequence>MKLKKYDTKKRYEIYDKWPEVSKEAYESQHEDSSLDPINHIVFAGIGGSGAIGDIFSAILSKTNTHVSVV</sequence>
<dbReference type="SUPFAM" id="SSF53697">
    <property type="entry name" value="SIS domain"/>
    <property type="match status" value="1"/>
</dbReference>
<organism evidence="1">
    <name type="scientific">marine metagenome</name>
    <dbReference type="NCBI Taxonomy" id="408172"/>
    <lineage>
        <taxon>unclassified sequences</taxon>
        <taxon>metagenomes</taxon>
        <taxon>ecological metagenomes</taxon>
    </lineage>
</organism>
<evidence type="ECO:0000313" key="1">
    <source>
        <dbReference type="EMBL" id="SVD14792.1"/>
    </source>
</evidence>
<dbReference type="AlphaFoldDB" id="A0A382SYZ8"/>
<dbReference type="EMBL" id="UINC01132456">
    <property type="protein sequence ID" value="SVD14792.1"/>
    <property type="molecule type" value="Genomic_DNA"/>
</dbReference>
<proteinExistence type="predicted"/>
<dbReference type="GO" id="GO:1901135">
    <property type="term" value="P:carbohydrate derivative metabolic process"/>
    <property type="evidence" value="ECO:0007669"/>
    <property type="project" value="InterPro"/>
</dbReference>